<feature type="domain" description="N-acetyltransferase" evidence="3">
    <location>
        <begin position="5"/>
        <end position="159"/>
    </location>
</feature>
<dbReference type="InterPro" id="IPR050832">
    <property type="entry name" value="Bact_Acetyltransf"/>
</dbReference>
<dbReference type="CDD" id="cd04301">
    <property type="entry name" value="NAT_SF"/>
    <property type="match status" value="1"/>
</dbReference>
<evidence type="ECO:0000259" key="3">
    <source>
        <dbReference type="PROSITE" id="PS51186"/>
    </source>
</evidence>
<dbReference type="InterPro" id="IPR016181">
    <property type="entry name" value="Acyl_CoA_acyltransferase"/>
</dbReference>
<dbReference type="Pfam" id="PF00583">
    <property type="entry name" value="Acetyltransf_1"/>
    <property type="match status" value="1"/>
</dbReference>
<reference evidence="4 5" key="1">
    <citation type="submission" date="2020-09" db="EMBL/GenBank/DDBJ databases">
        <title>Paenibacillus sp. strain PR3 16S rRNA gene Genome sequencing and assembly.</title>
        <authorList>
            <person name="Kim J."/>
        </authorList>
    </citation>
    <scope>NUCLEOTIDE SEQUENCE [LARGE SCALE GENOMIC DNA]</scope>
    <source>
        <strain evidence="4 5">PR3</strain>
    </source>
</reference>
<evidence type="ECO:0000256" key="2">
    <source>
        <dbReference type="ARBA" id="ARBA00023315"/>
    </source>
</evidence>
<name>A0ABR8N142_9BACL</name>
<dbReference type="RefSeq" id="WP_191206204.1">
    <property type="nucleotide sequence ID" value="NZ_JACXZA010000007.1"/>
</dbReference>
<proteinExistence type="predicted"/>
<dbReference type="PROSITE" id="PS51186">
    <property type="entry name" value="GNAT"/>
    <property type="match status" value="1"/>
</dbReference>
<keyword evidence="2" id="KW-0012">Acyltransferase</keyword>
<comment type="caution">
    <text evidence="4">The sequence shown here is derived from an EMBL/GenBank/DDBJ whole genome shotgun (WGS) entry which is preliminary data.</text>
</comment>
<evidence type="ECO:0000256" key="1">
    <source>
        <dbReference type="ARBA" id="ARBA00022679"/>
    </source>
</evidence>
<dbReference type="Proteomes" id="UP000609346">
    <property type="component" value="Unassembled WGS sequence"/>
</dbReference>
<dbReference type="InterPro" id="IPR000182">
    <property type="entry name" value="GNAT_dom"/>
</dbReference>
<dbReference type="Gene3D" id="3.40.630.30">
    <property type="match status" value="1"/>
</dbReference>
<dbReference type="EMBL" id="JACXZA010000007">
    <property type="protein sequence ID" value="MBD3921902.1"/>
    <property type="molecule type" value="Genomic_DNA"/>
</dbReference>
<protein>
    <submittedName>
        <fullName evidence="4">GNAT family N-acetyltransferase</fullName>
    </submittedName>
</protein>
<gene>
    <name evidence="4" type="ORF">H8B09_24285</name>
</gene>
<sequence length="180" mass="20182">MSLSVTIRAVQANDYADVYAFQQEYLDSEPYEAFTQRVEGPSSLYFAAYQGQQLAGIIYGNPSRKSEQDYMLQGVAVNLDTRLGLARQGIGSRLMQTFENAARLVGANSVSVGAADDLKVERFYLKNGFHPIELVAKSADYRELERVSIRDYEAGKQLQEQLRAKHAAREVIFIFAKALK</sequence>
<dbReference type="SUPFAM" id="SSF55729">
    <property type="entry name" value="Acyl-CoA N-acyltransferases (Nat)"/>
    <property type="match status" value="1"/>
</dbReference>
<dbReference type="PANTHER" id="PTHR43877">
    <property type="entry name" value="AMINOALKYLPHOSPHONATE N-ACETYLTRANSFERASE-RELATED-RELATED"/>
    <property type="match status" value="1"/>
</dbReference>
<accession>A0ABR8N142</accession>
<evidence type="ECO:0000313" key="4">
    <source>
        <dbReference type="EMBL" id="MBD3921902.1"/>
    </source>
</evidence>
<keyword evidence="1" id="KW-0808">Transferase</keyword>
<organism evidence="4 5">
    <name type="scientific">Paenibacillus terricola</name>
    <dbReference type="NCBI Taxonomy" id="2763503"/>
    <lineage>
        <taxon>Bacteria</taxon>
        <taxon>Bacillati</taxon>
        <taxon>Bacillota</taxon>
        <taxon>Bacilli</taxon>
        <taxon>Bacillales</taxon>
        <taxon>Paenibacillaceae</taxon>
        <taxon>Paenibacillus</taxon>
    </lineage>
</organism>
<keyword evidence="5" id="KW-1185">Reference proteome</keyword>
<evidence type="ECO:0000313" key="5">
    <source>
        <dbReference type="Proteomes" id="UP000609346"/>
    </source>
</evidence>